<dbReference type="Proteomes" id="UP001231189">
    <property type="component" value="Unassembled WGS sequence"/>
</dbReference>
<evidence type="ECO:0000256" key="1">
    <source>
        <dbReference type="PROSITE-ProRule" id="PRU00047"/>
    </source>
</evidence>
<sequence>MTVGGSGNHGGDPDGDLATPSPAREFSSGLLGGSRFWLLQASDDEEDDGEVELSPGVADSNGSLRYLCCTPTPANSIDIVDDSRDLARRARKRLEKRDAQRQATKASLLFESMEGTLISSPLPSARMSVKSRTLVRPVMEPSVFRDDNDGVWTVVRRRHRPPAITGNVHDSKKSNRTKCSDIPGVGLARLRVSPTKYQAHGNIAVPRTLALQRGREKVDLGPRQARVGGVNAGHAFRKLLGFVWRKKEPGEPVWRRHVSPLRMNGEGGRGGFNPGRGAFNAGRGGFQGRPGYQGRGYQGRGGFQGRHGFQGRGNVMPRGRQGPGRGGHQAYQGTSNPSGLGSGSNFVQGESSNMGAMNNGNQRQPWRNEGYVAGNNGGFGAHQQRWQGDRGHQYRPRDNNMQSRSAIDADLLHQTVQAVVAAVTAATKVSEQAPVAPVATEGTGGAGQPATASVAMSDAAPNAMQEGHENTGAVTKPVDGAGQGPQKKKKEEKTGCFRCKQPGHHLDDCPTPFCDLCESVHHATHACHLHQAPKPTAILHGYANEALMFFELACGAFKAKVENPRLAKITVQGDVMTIPELIDQLKKIVPSEKFNWEVYHFKENVYRVKLPSKQEVQRLKNLGTYICNDRESLLAFDIWSSLEEPMYMLPEVWVRVTGVPTDIISDYLSLWGVGTLFGKTLDVDMAFTRKHKVEGEDENHEVDMDEVNNDGDGNDDASNGEHNKEGGNAMDMDPKGKDGANNSTIGGQDGAFMSDGIQGMQLAQKEINIGAMKVPLSPAGESAWGLPQVFSGSAFRSGSAVVAERQQVLPASGPVVPAEGLRANEPVKDTCEQVDTSAVEGGSTVATEPVLTETGSSTLAQTICMQDRPVSGLSPLHHTPEQTKGHGSSTPERRTLRAHTEERPQRIMTAISAREQKLSINHWTDADQLLHLDATVRGSSVHGAPVASGTVGDCSSMGNGVLTKQNNGEEFNIHGGDGNLNSNEPNRFGIALPDRNIVNPTVEEVIAFGGIPKPSSGIRSSSRLGQQRDGDMPQLDRAMKRAQLRDAPPNTGYSHDGSLGSTMGSPFAGGAGCHGYWMHTAPDGRSGYLVPGWLASY</sequence>
<feature type="domain" description="CCHC-type" evidence="3">
    <location>
        <begin position="496"/>
        <end position="510"/>
    </location>
</feature>
<proteinExistence type="predicted"/>
<evidence type="ECO:0000313" key="5">
    <source>
        <dbReference type="Proteomes" id="UP001231189"/>
    </source>
</evidence>
<dbReference type="PANTHER" id="PTHR33170:SF40">
    <property type="entry name" value="OS04G0557100 PROTEIN"/>
    <property type="match status" value="1"/>
</dbReference>
<keyword evidence="1" id="KW-0862">Zinc</keyword>
<feature type="compositionally biased region" description="Polar residues" evidence="2">
    <location>
        <begin position="331"/>
        <end position="341"/>
    </location>
</feature>
<evidence type="ECO:0000256" key="2">
    <source>
        <dbReference type="SAM" id="MobiDB-lite"/>
    </source>
</evidence>
<feature type="region of interest" description="Disordered" evidence="2">
    <location>
        <begin position="1"/>
        <end position="27"/>
    </location>
</feature>
<dbReference type="InterPro" id="IPR001878">
    <property type="entry name" value="Znf_CCHC"/>
</dbReference>
<dbReference type="EMBL" id="JAUUTY010000007">
    <property type="protein sequence ID" value="KAK1611062.1"/>
    <property type="molecule type" value="Genomic_DNA"/>
</dbReference>
<dbReference type="GO" id="GO:0008270">
    <property type="term" value="F:zinc ion binding"/>
    <property type="evidence" value="ECO:0007669"/>
    <property type="project" value="UniProtKB-KW"/>
</dbReference>
<organism evidence="4 5">
    <name type="scientific">Lolium multiflorum</name>
    <name type="common">Italian ryegrass</name>
    <name type="synonym">Lolium perenne subsp. multiflorum</name>
    <dbReference type="NCBI Taxonomy" id="4521"/>
    <lineage>
        <taxon>Eukaryota</taxon>
        <taxon>Viridiplantae</taxon>
        <taxon>Streptophyta</taxon>
        <taxon>Embryophyta</taxon>
        <taxon>Tracheophyta</taxon>
        <taxon>Spermatophyta</taxon>
        <taxon>Magnoliopsida</taxon>
        <taxon>Liliopsida</taxon>
        <taxon>Poales</taxon>
        <taxon>Poaceae</taxon>
        <taxon>BOP clade</taxon>
        <taxon>Pooideae</taxon>
        <taxon>Poodae</taxon>
        <taxon>Poeae</taxon>
        <taxon>Poeae Chloroplast Group 2 (Poeae type)</taxon>
        <taxon>Loliodinae</taxon>
        <taxon>Loliinae</taxon>
        <taxon>Lolium</taxon>
    </lineage>
</organism>
<dbReference type="GO" id="GO:0003676">
    <property type="term" value="F:nucleic acid binding"/>
    <property type="evidence" value="ECO:0007669"/>
    <property type="project" value="InterPro"/>
</dbReference>
<name>A0AAD8QYM3_LOLMU</name>
<comment type="caution">
    <text evidence="4">The sequence shown here is derived from an EMBL/GenBank/DDBJ whole genome shotgun (WGS) entry which is preliminary data.</text>
</comment>
<feature type="compositionally biased region" description="Acidic residues" evidence="2">
    <location>
        <begin position="695"/>
        <end position="715"/>
    </location>
</feature>
<dbReference type="AlphaFoldDB" id="A0AAD8QYM3"/>
<feature type="compositionally biased region" description="Basic and acidic residues" evidence="2">
    <location>
        <begin position="891"/>
        <end position="902"/>
    </location>
</feature>
<accession>A0AAD8QYM3</accession>
<evidence type="ECO:0000259" key="3">
    <source>
        <dbReference type="PROSITE" id="PS50158"/>
    </source>
</evidence>
<gene>
    <name evidence="4" type="ORF">QYE76_034735</name>
</gene>
<keyword evidence="1" id="KW-0479">Metal-binding</keyword>
<feature type="region of interest" description="Disordered" evidence="2">
    <location>
        <begin position="1012"/>
        <end position="1031"/>
    </location>
</feature>
<feature type="region of interest" description="Disordered" evidence="2">
    <location>
        <begin position="462"/>
        <end position="490"/>
    </location>
</feature>
<feature type="compositionally biased region" description="Gly residues" evidence="2">
    <location>
        <begin position="1"/>
        <end position="10"/>
    </location>
</feature>
<dbReference type="PANTHER" id="PTHR33170">
    <property type="entry name" value="DUF4283 DOMAIN-CONTAINING PROTEIN-RELATED"/>
    <property type="match status" value="1"/>
</dbReference>
<protein>
    <recommendedName>
        <fullName evidence="3">CCHC-type domain-containing protein</fullName>
    </recommendedName>
</protein>
<feature type="region of interest" description="Disordered" evidence="2">
    <location>
        <begin position="871"/>
        <end position="902"/>
    </location>
</feature>
<dbReference type="SMART" id="SM00343">
    <property type="entry name" value="ZnF_C2HC"/>
    <property type="match status" value="1"/>
</dbReference>
<dbReference type="PROSITE" id="PS50158">
    <property type="entry name" value="ZF_CCHC"/>
    <property type="match status" value="1"/>
</dbReference>
<keyword evidence="1" id="KW-0863">Zinc-finger</keyword>
<evidence type="ECO:0000313" key="4">
    <source>
        <dbReference type="EMBL" id="KAK1611062.1"/>
    </source>
</evidence>
<dbReference type="Gene3D" id="4.10.60.10">
    <property type="entry name" value="Zinc finger, CCHC-type"/>
    <property type="match status" value="1"/>
</dbReference>
<reference evidence="4" key="1">
    <citation type="submission" date="2023-07" db="EMBL/GenBank/DDBJ databases">
        <title>A chromosome-level genome assembly of Lolium multiflorum.</title>
        <authorList>
            <person name="Chen Y."/>
            <person name="Copetti D."/>
            <person name="Kolliker R."/>
            <person name="Studer B."/>
        </authorList>
    </citation>
    <scope>NUCLEOTIDE SEQUENCE</scope>
    <source>
        <strain evidence="4">02402/16</strain>
        <tissue evidence="4">Leaf</tissue>
    </source>
</reference>
<feature type="region of interest" description="Disordered" evidence="2">
    <location>
        <begin position="318"/>
        <end position="341"/>
    </location>
</feature>
<keyword evidence="5" id="KW-1185">Reference proteome</keyword>
<feature type="region of interest" description="Disordered" evidence="2">
    <location>
        <begin position="694"/>
        <end position="752"/>
    </location>
</feature>